<reference evidence="2" key="1">
    <citation type="submission" date="2016-11" db="UniProtKB">
        <authorList>
            <consortium name="WormBaseParasite"/>
        </authorList>
    </citation>
    <scope>IDENTIFICATION</scope>
</reference>
<dbReference type="Proteomes" id="UP000095283">
    <property type="component" value="Unplaced"/>
</dbReference>
<proteinExistence type="predicted"/>
<dbReference type="AlphaFoldDB" id="A0A1I7WF86"/>
<keyword evidence="1" id="KW-1185">Reference proteome</keyword>
<sequence>MWISVSLTNYSANLFCSQIKRVLSFDIYSRDDTTSLYKFLSSFLISLIPYRICT</sequence>
<evidence type="ECO:0000313" key="1">
    <source>
        <dbReference type="Proteomes" id="UP000095283"/>
    </source>
</evidence>
<accession>A0A1I7WF86</accession>
<protein>
    <submittedName>
        <fullName evidence="2">Uncharacterized protein</fullName>
    </submittedName>
</protein>
<name>A0A1I7WF86_HETBA</name>
<evidence type="ECO:0000313" key="2">
    <source>
        <dbReference type="WBParaSite" id="Hba_03604"/>
    </source>
</evidence>
<organism evidence="1 2">
    <name type="scientific">Heterorhabditis bacteriophora</name>
    <name type="common">Entomopathogenic nematode worm</name>
    <dbReference type="NCBI Taxonomy" id="37862"/>
    <lineage>
        <taxon>Eukaryota</taxon>
        <taxon>Metazoa</taxon>
        <taxon>Ecdysozoa</taxon>
        <taxon>Nematoda</taxon>
        <taxon>Chromadorea</taxon>
        <taxon>Rhabditida</taxon>
        <taxon>Rhabditina</taxon>
        <taxon>Rhabditomorpha</taxon>
        <taxon>Strongyloidea</taxon>
        <taxon>Heterorhabditidae</taxon>
        <taxon>Heterorhabditis</taxon>
    </lineage>
</organism>
<dbReference type="WBParaSite" id="Hba_03604">
    <property type="protein sequence ID" value="Hba_03604"/>
    <property type="gene ID" value="Hba_03604"/>
</dbReference>